<proteinExistence type="predicted"/>
<dbReference type="InterPro" id="IPR009015">
    <property type="entry name" value="Fucose_isomerase_N/cen_sf"/>
</dbReference>
<feature type="domain" description="L-fucose isomerase C-terminal" evidence="3">
    <location>
        <begin position="383"/>
        <end position="468"/>
    </location>
</feature>
<dbReference type="SUPFAM" id="SSF50443">
    <property type="entry name" value="FucI/AraA C-terminal domain-like"/>
    <property type="match status" value="1"/>
</dbReference>
<reference evidence="4 5" key="1">
    <citation type="submission" date="2014-11" db="EMBL/GenBank/DDBJ databases">
        <authorList>
            <person name="Urmite Genomes Urmite Genomes"/>
        </authorList>
    </citation>
    <scope>NUCLEOTIDE SEQUENCE [LARGE SCALE GENOMIC DNA]</scope>
    <source>
        <strain evidence="4 5">Oc5</strain>
    </source>
</reference>
<dbReference type="OrthoDB" id="5838738at2"/>
<dbReference type="InterPro" id="IPR004216">
    <property type="entry name" value="Fuc/Ara_isomerase_C"/>
</dbReference>
<evidence type="ECO:0000313" key="4">
    <source>
        <dbReference type="EMBL" id="CEI81233.1"/>
    </source>
</evidence>
<dbReference type="PANTHER" id="PTHR36120">
    <property type="entry name" value="FUCOSE ISOMERASE"/>
    <property type="match status" value="1"/>
</dbReference>
<dbReference type="STRING" id="545501.BN997_01051"/>
<dbReference type="InterPro" id="IPR015888">
    <property type="entry name" value="Fuc_isomerase_C"/>
</dbReference>
<dbReference type="AlphaFoldDB" id="A0A0A1MDT6"/>
<evidence type="ECO:0000256" key="1">
    <source>
        <dbReference type="ARBA" id="ARBA00023235"/>
    </source>
</evidence>
<dbReference type="PANTHER" id="PTHR36120:SF1">
    <property type="entry name" value="L-FUCOSE ISOMERASE C-TERMINAL DOMAIN-CONTAINING PROTEIN"/>
    <property type="match status" value="1"/>
</dbReference>
<keyword evidence="1" id="KW-0413">Isomerase</keyword>
<gene>
    <name evidence="4" type="ORF">BN997_01051</name>
</gene>
<organism evidence="4 5">
    <name type="scientific">Oceanobacillus oncorhynchi</name>
    <dbReference type="NCBI Taxonomy" id="545501"/>
    <lineage>
        <taxon>Bacteria</taxon>
        <taxon>Bacillati</taxon>
        <taxon>Bacillota</taxon>
        <taxon>Bacilli</taxon>
        <taxon>Bacillales</taxon>
        <taxon>Bacillaceae</taxon>
        <taxon>Oceanobacillus</taxon>
    </lineage>
</organism>
<name>A0A0A1MDT6_9BACI</name>
<dbReference type="GO" id="GO:0008736">
    <property type="term" value="F:L-fucose isomerase activity"/>
    <property type="evidence" value="ECO:0007669"/>
    <property type="project" value="InterPro"/>
</dbReference>
<keyword evidence="2" id="KW-0119">Carbohydrate metabolism</keyword>
<evidence type="ECO:0000259" key="3">
    <source>
        <dbReference type="Pfam" id="PF02952"/>
    </source>
</evidence>
<dbReference type="Pfam" id="PF02952">
    <property type="entry name" value="Fucose_iso_C"/>
    <property type="match status" value="1"/>
</dbReference>
<accession>A0A0A1MDT6</accession>
<dbReference type="RefSeq" id="WP_042530242.1">
    <property type="nucleotide sequence ID" value="NZ_CDGG01000001.1"/>
</dbReference>
<dbReference type="Proteomes" id="UP000040453">
    <property type="component" value="Unassembled WGS sequence"/>
</dbReference>
<dbReference type="GO" id="GO:0006004">
    <property type="term" value="P:fucose metabolic process"/>
    <property type="evidence" value="ECO:0007669"/>
    <property type="project" value="InterPro"/>
</dbReference>
<evidence type="ECO:0000313" key="5">
    <source>
        <dbReference type="Proteomes" id="UP000040453"/>
    </source>
</evidence>
<dbReference type="GO" id="GO:0005737">
    <property type="term" value="C:cytoplasm"/>
    <property type="evidence" value="ECO:0007669"/>
    <property type="project" value="InterPro"/>
</dbReference>
<protein>
    <recommendedName>
        <fullName evidence="3">L-fucose isomerase C-terminal domain-containing protein</fullName>
    </recommendedName>
</protein>
<keyword evidence="5" id="KW-1185">Reference proteome</keyword>
<sequence>MVNKIVYIPIGRKTFDLKAAEEQREQSSKLLRELADTLIEPNEIITSTEDVMDFLNTEDLNDISYVVYQHATFADAAAVEELIQVVKAPIIVWSVREPSVGGRLRLNSLTGGNATSHHLKAAKHPYVFVFGNAGELRVKEILSNYLNGVQEEKERNVKTINTLIEVNTKQKSEVEKVIKDLQNIKIGVFGDHPPGFFFSGTNEEKLGEQLGVSVKFFDLNEAFEKCVELPKEKWIGAIERAEKQVIGLNRSDETVERFAQFTTYVKEQIDQEELTGTAVRCYPEFFNKLGAAACSTLSQFTEDGIVSACESDIHGAISMSILQQLSGGSAPYLGDMVHVNEESNSVVFWHCGAGAYSLANPKTGARPGVHPNRKLGFTMEFGLKPGKVTIFRVSYTPEGYRMLIMSGEALDTPQRFNGTSVEVELGTNVTDTLYDLMDEGFEPHYALVYADITDELIELGKQLNIETVVYNSRSEEVLS</sequence>
<dbReference type="EMBL" id="CDGG01000001">
    <property type="protein sequence ID" value="CEI81233.1"/>
    <property type="molecule type" value="Genomic_DNA"/>
</dbReference>
<evidence type="ECO:0000256" key="2">
    <source>
        <dbReference type="ARBA" id="ARBA00023277"/>
    </source>
</evidence>
<dbReference type="SUPFAM" id="SSF53743">
    <property type="entry name" value="FucI/AraA N-terminal and middle domains"/>
    <property type="match status" value="2"/>
</dbReference>